<protein>
    <submittedName>
        <fullName evidence="1">Uncharacterized protein</fullName>
    </submittedName>
</protein>
<sequence length="237" mass="26261">MAYFPVVWPNRANLHSSGFFQSTIAVHDLLPWYRCIHLITQTGQLSTFACSKVLSSRKDILLRNILVRRLLAPAVRVISRDMVAAPTWCRRALHSEAVHIRPMARCVLNGLGDITLSRDARPVPAAPRVALVAQESNEAELSAARREGDELARREAAGAARVEEREGVWLETPEEVAAGHSELLCAGLRWGVSLRAVNPCAAGDLPVQDAYGWCRLCLLRLRREWAAFIHSGSTRVV</sequence>
<name>A0A0D2P2E4_HYPSF</name>
<dbReference type="AlphaFoldDB" id="A0A0D2P2E4"/>
<gene>
    <name evidence="1" type="ORF">HYPSUDRAFT_427345</name>
</gene>
<proteinExistence type="predicted"/>
<evidence type="ECO:0000313" key="2">
    <source>
        <dbReference type="Proteomes" id="UP000054270"/>
    </source>
</evidence>
<keyword evidence="2" id="KW-1185">Reference proteome</keyword>
<dbReference type="Proteomes" id="UP000054270">
    <property type="component" value="Unassembled WGS sequence"/>
</dbReference>
<accession>A0A0D2P2E4</accession>
<evidence type="ECO:0000313" key="1">
    <source>
        <dbReference type="EMBL" id="KJA14695.1"/>
    </source>
</evidence>
<reference evidence="2" key="1">
    <citation type="submission" date="2014-04" db="EMBL/GenBank/DDBJ databases">
        <title>Evolutionary Origins and Diversification of the Mycorrhizal Mutualists.</title>
        <authorList>
            <consortium name="DOE Joint Genome Institute"/>
            <consortium name="Mycorrhizal Genomics Consortium"/>
            <person name="Kohler A."/>
            <person name="Kuo A."/>
            <person name="Nagy L.G."/>
            <person name="Floudas D."/>
            <person name="Copeland A."/>
            <person name="Barry K.W."/>
            <person name="Cichocki N."/>
            <person name="Veneault-Fourrey C."/>
            <person name="LaButti K."/>
            <person name="Lindquist E.A."/>
            <person name="Lipzen A."/>
            <person name="Lundell T."/>
            <person name="Morin E."/>
            <person name="Murat C."/>
            <person name="Riley R."/>
            <person name="Ohm R."/>
            <person name="Sun H."/>
            <person name="Tunlid A."/>
            <person name="Henrissat B."/>
            <person name="Grigoriev I.V."/>
            <person name="Hibbett D.S."/>
            <person name="Martin F."/>
        </authorList>
    </citation>
    <scope>NUCLEOTIDE SEQUENCE [LARGE SCALE GENOMIC DNA]</scope>
    <source>
        <strain evidence="2">FD-334 SS-4</strain>
    </source>
</reference>
<dbReference type="EMBL" id="KN817668">
    <property type="protein sequence ID" value="KJA14695.1"/>
    <property type="molecule type" value="Genomic_DNA"/>
</dbReference>
<organism evidence="1 2">
    <name type="scientific">Hypholoma sublateritium (strain FD-334 SS-4)</name>
    <dbReference type="NCBI Taxonomy" id="945553"/>
    <lineage>
        <taxon>Eukaryota</taxon>
        <taxon>Fungi</taxon>
        <taxon>Dikarya</taxon>
        <taxon>Basidiomycota</taxon>
        <taxon>Agaricomycotina</taxon>
        <taxon>Agaricomycetes</taxon>
        <taxon>Agaricomycetidae</taxon>
        <taxon>Agaricales</taxon>
        <taxon>Agaricineae</taxon>
        <taxon>Strophariaceae</taxon>
        <taxon>Hypholoma</taxon>
    </lineage>
</organism>